<evidence type="ECO:0000256" key="1">
    <source>
        <dbReference type="ARBA" id="ARBA00000695"/>
    </source>
</evidence>
<keyword evidence="5" id="KW-0732">Signal</keyword>
<dbReference type="STRING" id="88036.D8SF47"/>
<dbReference type="UniPathway" id="UPA00545">
    <property type="reaction ID" value="UER00824"/>
</dbReference>
<comment type="pathway">
    <text evidence="2 8">Glycan metabolism; pectin degradation; 2-dehydro-3-deoxy-D-gluconate from pectin: step 2/5.</text>
</comment>
<proteinExistence type="inferred from homology"/>
<dbReference type="InterPro" id="IPR045032">
    <property type="entry name" value="PEL"/>
</dbReference>
<dbReference type="InterPro" id="IPR002022">
    <property type="entry name" value="Pec_lyase"/>
</dbReference>
<dbReference type="SMART" id="SM00656">
    <property type="entry name" value="Amb_all"/>
    <property type="match status" value="1"/>
</dbReference>
<protein>
    <recommendedName>
        <fullName evidence="3 8">Pectate lyase</fullName>
        <ecNumber evidence="3 8">4.2.2.2</ecNumber>
    </recommendedName>
</protein>
<evidence type="ECO:0000256" key="3">
    <source>
        <dbReference type="ARBA" id="ARBA00012272"/>
    </source>
</evidence>
<dbReference type="OrthoDB" id="1637350at2759"/>
<keyword evidence="11" id="KW-1185">Reference proteome</keyword>
<dbReference type="AlphaFoldDB" id="D8SF47"/>
<dbReference type="Gene3D" id="2.160.20.10">
    <property type="entry name" value="Single-stranded right-handed beta-helix, Pectin lyase-like"/>
    <property type="match status" value="1"/>
</dbReference>
<evidence type="ECO:0000256" key="7">
    <source>
        <dbReference type="ARBA" id="ARBA00023239"/>
    </source>
</evidence>
<comment type="cofactor">
    <cofactor evidence="8">
        <name>Ca(2+)</name>
        <dbReference type="ChEBI" id="CHEBI:29108"/>
    </cofactor>
    <text evidence="8">Binds 1 Ca(2+) ion. Required for its activity.</text>
</comment>
<dbReference type="KEGG" id="smo:SELMODRAFT_115361"/>
<dbReference type="GO" id="GO:0045490">
    <property type="term" value="P:pectin catabolic process"/>
    <property type="evidence" value="ECO:0007669"/>
    <property type="project" value="UniProtKB-UniPathway"/>
</dbReference>
<dbReference type="HOGENOM" id="CLU_026608_3_0_1"/>
<evidence type="ECO:0000256" key="8">
    <source>
        <dbReference type="RuleBase" id="RU361123"/>
    </source>
</evidence>
<organism evidence="11">
    <name type="scientific">Selaginella moellendorffii</name>
    <name type="common">Spikemoss</name>
    <dbReference type="NCBI Taxonomy" id="88036"/>
    <lineage>
        <taxon>Eukaryota</taxon>
        <taxon>Viridiplantae</taxon>
        <taxon>Streptophyta</taxon>
        <taxon>Embryophyta</taxon>
        <taxon>Tracheophyta</taxon>
        <taxon>Lycopodiopsida</taxon>
        <taxon>Selaginellales</taxon>
        <taxon>Selaginellaceae</taxon>
        <taxon>Selaginella</taxon>
    </lineage>
</organism>
<sequence>CALGFAAGVVGGANGLAYVVTNPQDDDPKIPVPGTLRYGVSLGNSDGNGVWITFAGNMTIFLQEMLWIRSMTTIDGRGFNVTITGRNLVLGGVSNVILHNLQISSVGESDTIHIYAGSKKIWVDHVSSWDARLGLVSVLQGSTDVTISNSLLTNPNFNMLLGASDADTEDKIMKVTVYRNWFKDSTQRMPHCRWGYCHVVNNLYTNWGYYAIGGRVNAKILSDNNVFVAGRRSEVTPWFSLHGPEFDTTATITSSNDLFLNGSTFHQFMGVEPMSLTEVPPAYPTPDHNPPIHSTSTLPQFLEQCAGAIFGDSLARCMFASSKV</sequence>
<feature type="non-terminal residue" evidence="10">
    <location>
        <position position="1"/>
    </location>
</feature>
<comment type="catalytic activity">
    <reaction evidence="1 8">
        <text>Eliminative cleavage of (1-&gt;4)-alpha-D-galacturonan to give oligosaccharides with 4-deoxy-alpha-D-galact-4-enuronosyl groups at their non-reducing ends.</text>
        <dbReference type="EC" id="4.2.2.2"/>
    </reaction>
</comment>
<dbReference type="GO" id="GO:0030570">
    <property type="term" value="F:pectate lyase activity"/>
    <property type="evidence" value="ECO:0000318"/>
    <property type="project" value="GO_Central"/>
</dbReference>
<dbReference type="PRINTS" id="PR00807">
    <property type="entry name" value="AMBALLERGEN"/>
</dbReference>
<dbReference type="EC" id="4.2.2.2" evidence="3 8"/>
<dbReference type="Gramene" id="EFJ16977">
    <property type="protein sequence ID" value="EFJ16977"/>
    <property type="gene ID" value="SELMODRAFT_115361"/>
</dbReference>
<evidence type="ECO:0000259" key="9">
    <source>
        <dbReference type="SMART" id="SM00656"/>
    </source>
</evidence>
<evidence type="ECO:0000256" key="6">
    <source>
        <dbReference type="ARBA" id="ARBA00022837"/>
    </source>
</evidence>
<reference evidence="10 11" key="1">
    <citation type="journal article" date="2011" name="Science">
        <title>The Selaginella genome identifies genetic changes associated with the evolution of vascular plants.</title>
        <authorList>
            <person name="Banks J.A."/>
            <person name="Nishiyama T."/>
            <person name="Hasebe M."/>
            <person name="Bowman J.L."/>
            <person name="Gribskov M."/>
            <person name="dePamphilis C."/>
            <person name="Albert V.A."/>
            <person name="Aono N."/>
            <person name="Aoyama T."/>
            <person name="Ambrose B.A."/>
            <person name="Ashton N.W."/>
            <person name="Axtell M.J."/>
            <person name="Barker E."/>
            <person name="Barker M.S."/>
            <person name="Bennetzen J.L."/>
            <person name="Bonawitz N.D."/>
            <person name="Chapple C."/>
            <person name="Cheng C."/>
            <person name="Correa L.G."/>
            <person name="Dacre M."/>
            <person name="DeBarry J."/>
            <person name="Dreyer I."/>
            <person name="Elias M."/>
            <person name="Engstrom E.M."/>
            <person name="Estelle M."/>
            <person name="Feng L."/>
            <person name="Finet C."/>
            <person name="Floyd S.K."/>
            <person name="Frommer W.B."/>
            <person name="Fujita T."/>
            <person name="Gramzow L."/>
            <person name="Gutensohn M."/>
            <person name="Harholt J."/>
            <person name="Hattori M."/>
            <person name="Heyl A."/>
            <person name="Hirai T."/>
            <person name="Hiwatashi Y."/>
            <person name="Ishikawa M."/>
            <person name="Iwata M."/>
            <person name="Karol K.G."/>
            <person name="Koehler B."/>
            <person name="Kolukisaoglu U."/>
            <person name="Kubo M."/>
            <person name="Kurata T."/>
            <person name="Lalonde S."/>
            <person name="Li K."/>
            <person name="Li Y."/>
            <person name="Litt A."/>
            <person name="Lyons E."/>
            <person name="Manning G."/>
            <person name="Maruyama T."/>
            <person name="Michael T.P."/>
            <person name="Mikami K."/>
            <person name="Miyazaki S."/>
            <person name="Morinaga S."/>
            <person name="Murata T."/>
            <person name="Mueller-Roeber B."/>
            <person name="Nelson D.R."/>
            <person name="Obara M."/>
            <person name="Oguri Y."/>
            <person name="Olmstead R.G."/>
            <person name="Onodera N."/>
            <person name="Petersen B.L."/>
            <person name="Pils B."/>
            <person name="Prigge M."/>
            <person name="Rensing S.A."/>
            <person name="Riano-Pachon D.M."/>
            <person name="Roberts A.W."/>
            <person name="Sato Y."/>
            <person name="Scheller H.V."/>
            <person name="Schulz B."/>
            <person name="Schulz C."/>
            <person name="Shakirov E.V."/>
            <person name="Shibagaki N."/>
            <person name="Shinohara N."/>
            <person name="Shippen D.E."/>
            <person name="Soerensen I."/>
            <person name="Sotooka R."/>
            <person name="Sugimoto N."/>
            <person name="Sugita M."/>
            <person name="Sumikawa N."/>
            <person name="Tanurdzic M."/>
            <person name="Theissen G."/>
            <person name="Ulvskov P."/>
            <person name="Wakazuki S."/>
            <person name="Weng J.K."/>
            <person name="Willats W.W."/>
            <person name="Wipf D."/>
            <person name="Wolf P.G."/>
            <person name="Yang L."/>
            <person name="Zimmer A.D."/>
            <person name="Zhu Q."/>
            <person name="Mitros T."/>
            <person name="Hellsten U."/>
            <person name="Loque D."/>
            <person name="Otillar R."/>
            <person name="Salamov A."/>
            <person name="Schmutz J."/>
            <person name="Shapiro H."/>
            <person name="Lindquist E."/>
            <person name="Lucas S."/>
            <person name="Rokhsar D."/>
            <person name="Grigoriev I.V."/>
        </authorList>
    </citation>
    <scope>NUCLEOTIDE SEQUENCE [LARGE SCALE GENOMIC DNA]</scope>
</reference>
<dbReference type="Pfam" id="PF00544">
    <property type="entry name" value="Pectate_lyase_4"/>
    <property type="match status" value="1"/>
</dbReference>
<dbReference type="PANTHER" id="PTHR31683:SF18">
    <property type="entry name" value="PECTATE LYASE 21-RELATED"/>
    <property type="match status" value="1"/>
</dbReference>
<dbReference type="GO" id="GO:0046872">
    <property type="term" value="F:metal ion binding"/>
    <property type="evidence" value="ECO:0007669"/>
    <property type="project" value="UniProtKB-KW"/>
</dbReference>
<keyword evidence="6 8" id="KW-0106">Calcium</keyword>
<comment type="similarity">
    <text evidence="8">Belongs to the polysaccharide lyase 1 family.</text>
</comment>
<dbReference type="InterPro" id="IPR011050">
    <property type="entry name" value="Pectin_lyase_fold/virulence"/>
</dbReference>
<dbReference type="EMBL" id="GL377616">
    <property type="protein sequence ID" value="EFJ16977.1"/>
    <property type="molecule type" value="Genomic_DNA"/>
</dbReference>
<gene>
    <name evidence="10" type="ORF">SELMODRAFT_115361</name>
</gene>
<dbReference type="PANTHER" id="PTHR31683">
    <property type="entry name" value="PECTATE LYASE 18-RELATED"/>
    <property type="match status" value="1"/>
</dbReference>
<name>D8SF47_SELML</name>
<evidence type="ECO:0000313" key="11">
    <source>
        <dbReference type="Proteomes" id="UP000001514"/>
    </source>
</evidence>
<dbReference type="Proteomes" id="UP000001514">
    <property type="component" value="Unassembled WGS sequence"/>
</dbReference>
<evidence type="ECO:0000313" key="10">
    <source>
        <dbReference type="EMBL" id="EFJ16977.1"/>
    </source>
</evidence>
<keyword evidence="7 8" id="KW-0456">Lyase</keyword>
<evidence type="ECO:0000256" key="4">
    <source>
        <dbReference type="ARBA" id="ARBA00022723"/>
    </source>
</evidence>
<dbReference type="InParanoid" id="D8SF47"/>
<accession>D8SF47</accession>
<feature type="domain" description="Pectate lyase" evidence="9">
    <location>
        <begin position="57"/>
        <end position="233"/>
    </location>
</feature>
<evidence type="ECO:0000256" key="5">
    <source>
        <dbReference type="ARBA" id="ARBA00022729"/>
    </source>
</evidence>
<dbReference type="eggNOG" id="ENOG502QS5J">
    <property type="taxonomic scope" value="Eukaryota"/>
</dbReference>
<dbReference type="InterPro" id="IPR012334">
    <property type="entry name" value="Pectin_lyas_fold"/>
</dbReference>
<keyword evidence="4 8" id="KW-0479">Metal-binding</keyword>
<dbReference type="InterPro" id="IPR018082">
    <property type="entry name" value="AmbAllergen"/>
</dbReference>
<evidence type="ECO:0000256" key="2">
    <source>
        <dbReference type="ARBA" id="ARBA00005220"/>
    </source>
</evidence>
<dbReference type="SUPFAM" id="SSF51126">
    <property type="entry name" value="Pectin lyase-like"/>
    <property type="match status" value="1"/>
</dbReference>